<name>A0A2S1GTE0_9CAUD</name>
<proteinExistence type="predicted"/>
<dbReference type="Proteomes" id="UP000246538">
    <property type="component" value="Segment"/>
</dbReference>
<evidence type="ECO:0000313" key="2">
    <source>
        <dbReference type="Proteomes" id="UP000246538"/>
    </source>
</evidence>
<keyword evidence="2" id="KW-1185">Reference proteome</keyword>
<evidence type="ECO:0000313" key="1">
    <source>
        <dbReference type="EMBL" id="AWD92665.1"/>
    </source>
</evidence>
<reference evidence="2" key="1">
    <citation type="submission" date="2018-03" db="EMBL/GenBank/DDBJ databases">
        <title>Phage therapy in agriculture - a green tech approach to combat plant pathogenic bacteria.</title>
        <authorList>
            <person name="Carstens A.B."/>
            <person name="Djurhuus A.M."/>
            <person name="Hansen L.H."/>
        </authorList>
    </citation>
    <scope>NUCLEOTIDE SEQUENCE [LARGE SCALE GENOMIC DNA]</scope>
</reference>
<dbReference type="NCBIfam" id="NF040465">
    <property type="entry name" value="T7_gp19.5"/>
    <property type="match status" value="1"/>
</dbReference>
<dbReference type="GeneID" id="54991663"/>
<sequence length="76" mass="8287">MVIIVINTHPLTDHTNRYLKEGVTMRKVLNITITILRHRVTYRFLAVVLGALGVAAATDNAGRVEAIVCAIIGNCT</sequence>
<dbReference type="RefSeq" id="YP_009801154.1">
    <property type="nucleotide sequence ID" value="NC_047964.1"/>
</dbReference>
<dbReference type="EMBL" id="MH059639">
    <property type="protein sequence ID" value="AWD92665.1"/>
    <property type="molecule type" value="Genomic_DNA"/>
</dbReference>
<organism evidence="1 2">
    <name type="scientific">Dickeya phage Ninurta</name>
    <dbReference type="NCBI Taxonomy" id="2163631"/>
    <lineage>
        <taxon>Viruses</taxon>
        <taxon>Duplodnaviria</taxon>
        <taxon>Heunggongvirae</taxon>
        <taxon>Uroviricota</taxon>
        <taxon>Caudoviricetes</taxon>
        <taxon>Autographivirales</taxon>
        <taxon>Autotranscriptaviridae</taxon>
        <taxon>Studiervirinae</taxon>
        <taxon>Ningirsuvirus</taxon>
        <taxon>Ningirsuvirus ninurta</taxon>
    </lineage>
</organism>
<accession>A0A2S1GTE0</accession>
<protein>
    <submittedName>
        <fullName evidence="1">Uncharacterized protein</fullName>
    </submittedName>
</protein>
<dbReference type="KEGG" id="vg:54991663"/>